<reference evidence="2 3" key="1">
    <citation type="submission" date="2018-06" db="EMBL/GenBank/DDBJ databases">
        <authorList>
            <consortium name="Pathogen Informatics"/>
            <person name="Doyle S."/>
        </authorList>
    </citation>
    <scope>NUCLEOTIDE SEQUENCE [LARGE SCALE GENOMIC DNA]</scope>
    <source>
        <strain evidence="2 3">NCTC13645</strain>
    </source>
</reference>
<evidence type="ECO:0000256" key="1">
    <source>
        <dbReference type="SAM" id="MobiDB-lite"/>
    </source>
</evidence>
<dbReference type="SUPFAM" id="SSF55909">
    <property type="entry name" value="Pentein"/>
    <property type="match status" value="1"/>
</dbReference>
<dbReference type="GO" id="GO:0016990">
    <property type="term" value="F:arginine deiminase activity"/>
    <property type="evidence" value="ECO:0007669"/>
    <property type="project" value="UniProtKB-EC"/>
</dbReference>
<accession>A0A380P7L2</accession>
<dbReference type="AlphaFoldDB" id="A0A380P7L2"/>
<feature type="region of interest" description="Disordered" evidence="1">
    <location>
        <begin position="1"/>
        <end position="36"/>
    </location>
</feature>
<organism evidence="2 3">
    <name type="scientific">Weissella viridescens</name>
    <name type="common">Lactobacillus viridescens</name>
    <dbReference type="NCBI Taxonomy" id="1629"/>
    <lineage>
        <taxon>Bacteria</taxon>
        <taxon>Bacillati</taxon>
        <taxon>Bacillota</taxon>
        <taxon>Bacilli</taxon>
        <taxon>Lactobacillales</taxon>
        <taxon>Lactobacillaceae</taxon>
        <taxon>Weissella</taxon>
    </lineage>
</organism>
<sequence length="36" mass="4138">MREHGITVHEIKSSELSRGRGGARCMSQPLWRDELN</sequence>
<proteinExistence type="predicted"/>
<feature type="compositionally biased region" description="Basic and acidic residues" evidence="1">
    <location>
        <begin position="1"/>
        <end position="18"/>
    </location>
</feature>
<dbReference type="EC" id="3.5.3.6" evidence="2"/>
<dbReference type="Proteomes" id="UP000254621">
    <property type="component" value="Unassembled WGS sequence"/>
</dbReference>
<evidence type="ECO:0000313" key="2">
    <source>
        <dbReference type="EMBL" id="SUP60867.1"/>
    </source>
</evidence>
<dbReference type="EMBL" id="UHIV01000005">
    <property type="protein sequence ID" value="SUP60867.1"/>
    <property type="molecule type" value="Genomic_DNA"/>
</dbReference>
<dbReference type="Gene3D" id="3.75.10.10">
    <property type="entry name" value="L-arginine/glycine Amidinotransferase, Chain A"/>
    <property type="match status" value="1"/>
</dbReference>
<evidence type="ECO:0000313" key="3">
    <source>
        <dbReference type="Proteomes" id="UP000254621"/>
    </source>
</evidence>
<gene>
    <name evidence="2" type="primary">arcA_4</name>
    <name evidence="2" type="ORF">NCTC13645_01988</name>
</gene>
<name>A0A380P7L2_WEIVI</name>
<dbReference type="Pfam" id="PF02274">
    <property type="entry name" value="ADI"/>
    <property type="match status" value="1"/>
</dbReference>
<keyword evidence="2" id="KW-0378">Hydrolase</keyword>
<protein>
    <submittedName>
        <fullName evidence="2">Arginine deiminase</fullName>
        <ecNumber evidence="2">3.5.3.6</ecNumber>
    </submittedName>
</protein>